<evidence type="ECO:0000313" key="2">
    <source>
        <dbReference type="EMBL" id="ATZ46531.1"/>
    </source>
</evidence>
<keyword evidence="3" id="KW-1185">Reference proteome</keyword>
<dbReference type="RefSeq" id="XP_024546730.1">
    <property type="nucleotide sequence ID" value="XM_024690960.1"/>
</dbReference>
<evidence type="ECO:0008006" key="4">
    <source>
        <dbReference type="Google" id="ProtNLM"/>
    </source>
</evidence>
<evidence type="ECO:0000256" key="1">
    <source>
        <dbReference type="SAM" id="SignalP"/>
    </source>
</evidence>
<reference evidence="2 3" key="3">
    <citation type="journal article" date="2017" name="Mol. Plant Pathol.">
        <title>A gapless genome sequence of the fungus Botrytis cinerea.</title>
        <authorList>
            <person name="Van Kan J.A."/>
            <person name="Stassen J.H."/>
            <person name="Mosbach A."/>
            <person name="Van Der Lee T.A."/>
            <person name="Faino L."/>
            <person name="Farmer A.D."/>
            <person name="Papasotiriou D.G."/>
            <person name="Zhou S."/>
            <person name="Seidl M.F."/>
            <person name="Cottam E."/>
            <person name="Edel D."/>
            <person name="Hahn M."/>
            <person name="Schwartz D.C."/>
            <person name="Dietrich R.A."/>
            <person name="Widdison S."/>
            <person name="Scalliet G."/>
        </authorList>
    </citation>
    <scope>NUCLEOTIDE SEQUENCE [LARGE SCALE GENOMIC DNA]</scope>
    <source>
        <strain evidence="2 3">B05.10</strain>
    </source>
</reference>
<protein>
    <recommendedName>
        <fullName evidence="4">Dnase1 protein</fullName>
    </recommendedName>
</protein>
<dbReference type="OrthoDB" id="3513524at2759"/>
<accession>A0A384J7S3</accession>
<dbReference type="EMBL" id="CP009805">
    <property type="protein sequence ID" value="ATZ46531.1"/>
    <property type="molecule type" value="Genomic_DNA"/>
</dbReference>
<feature type="chain" id="PRO_5016879781" description="Dnase1 protein" evidence="1">
    <location>
        <begin position="24"/>
        <end position="166"/>
    </location>
</feature>
<reference evidence="2 3" key="2">
    <citation type="journal article" date="2012" name="Eukaryot. Cell">
        <title>Genome update of Botrytis cinerea strains B05.10 and T4.</title>
        <authorList>
            <person name="Staats M."/>
            <person name="van Kan J.A."/>
        </authorList>
    </citation>
    <scope>NUCLEOTIDE SEQUENCE [LARGE SCALE GENOMIC DNA]</scope>
    <source>
        <strain evidence="2 3">B05.10</strain>
    </source>
</reference>
<proteinExistence type="predicted"/>
<keyword evidence="1" id="KW-0732">Signal</keyword>
<name>A0A384J7S3_BOTFB</name>
<evidence type="ECO:0000313" key="3">
    <source>
        <dbReference type="Proteomes" id="UP000001798"/>
    </source>
</evidence>
<sequence length="166" mass="17797">MSRLNSLVVLVISIFSLLTTVMGNTLQFLSRDSNERTIFFTPNDGSAGIPSFFVPANAVSTNSVVHFPQGWSGSFKAVLSGENSDVPKITGDITFQGWQGETYYTVSAVQNCCDNSGIRTLAPKFDSPTSGCIQAPFPCTESYSKPGDIQVQSTPAVDFMCFLGAV</sequence>
<dbReference type="Proteomes" id="UP000001798">
    <property type="component" value="Chromosome 1"/>
</dbReference>
<reference evidence="2 3" key="1">
    <citation type="journal article" date="2011" name="PLoS Genet.">
        <title>Genomic analysis of the necrotrophic fungal pathogens Sclerotinia sclerotiorum and Botrytis cinerea.</title>
        <authorList>
            <person name="Amselem J."/>
            <person name="Cuomo C.A."/>
            <person name="van Kan J.A."/>
            <person name="Viaud M."/>
            <person name="Benito E.P."/>
            <person name="Couloux A."/>
            <person name="Coutinho P.M."/>
            <person name="de Vries R.P."/>
            <person name="Dyer P.S."/>
            <person name="Fillinger S."/>
            <person name="Fournier E."/>
            <person name="Gout L."/>
            <person name="Hahn M."/>
            <person name="Kohn L."/>
            <person name="Lapalu N."/>
            <person name="Plummer K.M."/>
            <person name="Pradier J.M."/>
            <person name="Quevillon E."/>
            <person name="Sharon A."/>
            <person name="Simon A."/>
            <person name="ten Have A."/>
            <person name="Tudzynski B."/>
            <person name="Tudzynski P."/>
            <person name="Wincker P."/>
            <person name="Andrew M."/>
            <person name="Anthouard V."/>
            <person name="Beever R.E."/>
            <person name="Beffa R."/>
            <person name="Benoit I."/>
            <person name="Bouzid O."/>
            <person name="Brault B."/>
            <person name="Chen Z."/>
            <person name="Choquer M."/>
            <person name="Collemare J."/>
            <person name="Cotton P."/>
            <person name="Danchin E.G."/>
            <person name="Da Silva C."/>
            <person name="Gautier A."/>
            <person name="Giraud C."/>
            <person name="Giraud T."/>
            <person name="Gonzalez C."/>
            <person name="Grossetete S."/>
            <person name="Guldener U."/>
            <person name="Henrissat B."/>
            <person name="Howlett B.J."/>
            <person name="Kodira C."/>
            <person name="Kretschmer M."/>
            <person name="Lappartient A."/>
            <person name="Leroch M."/>
            <person name="Levis C."/>
            <person name="Mauceli E."/>
            <person name="Neuveglise C."/>
            <person name="Oeser B."/>
            <person name="Pearson M."/>
            <person name="Poulain J."/>
            <person name="Poussereau N."/>
            <person name="Quesneville H."/>
            <person name="Rascle C."/>
            <person name="Schumacher J."/>
            <person name="Segurens B."/>
            <person name="Sexton A."/>
            <person name="Silva E."/>
            <person name="Sirven C."/>
            <person name="Soanes D.M."/>
            <person name="Talbot N.J."/>
            <person name="Templeton M."/>
            <person name="Yandava C."/>
            <person name="Yarden O."/>
            <person name="Zeng Q."/>
            <person name="Rollins J.A."/>
            <person name="Lebrun M.H."/>
            <person name="Dickman M."/>
        </authorList>
    </citation>
    <scope>NUCLEOTIDE SEQUENCE [LARGE SCALE GENOMIC DNA]</scope>
    <source>
        <strain evidence="2 3">B05.10</strain>
    </source>
</reference>
<dbReference type="AlphaFoldDB" id="A0A384J7S3"/>
<feature type="signal peptide" evidence="1">
    <location>
        <begin position="1"/>
        <end position="23"/>
    </location>
</feature>
<dbReference type="KEGG" id="bfu:BCIN_01g11100"/>
<dbReference type="VEuPathDB" id="FungiDB:Bcin01g11100"/>
<dbReference type="GeneID" id="5429851"/>
<organism evidence="2 3">
    <name type="scientific">Botryotinia fuckeliana (strain B05.10)</name>
    <name type="common">Noble rot fungus</name>
    <name type="synonym">Botrytis cinerea</name>
    <dbReference type="NCBI Taxonomy" id="332648"/>
    <lineage>
        <taxon>Eukaryota</taxon>
        <taxon>Fungi</taxon>
        <taxon>Dikarya</taxon>
        <taxon>Ascomycota</taxon>
        <taxon>Pezizomycotina</taxon>
        <taxon>Leotiomycetes</taxon>
        <taxon>Helotiales</taxon>
        <taxon>Sclerotiniaceae</taxon>
        <taxon>Botrytis</taxon>
    </lineage>
</organism>
<gene>
    <name evidence="2" type="ORF">BCIN_01g11100</name>
</gene>